<dbReference type="PROSITE" id="PS50005">
    <property type="entry name" value="TPR"/>
    <property type="match status" value="2"/>
</dbReference>
<dbReference type="InterPro" id="IPR011990">
    <property type="entry name" value="TPR-like_helical_dom_sf"/>
</dbReference>
<sequence>MAATTEEKRTTQNWSSTQAYIMAVICLIVGTAVGYLIRGSQASSTPAPQAGAMASQQQAPNDAMHAGAGQGQPQMPSPEQLKTMADQQAAPLMAKLKTNPKDPQTLAEVGNLYYDAQQFATAVQFYNQALDIEPKNPNVRTDLGTAYLYMNDPDRAIKEFETALKENPKHGQAMFNLGMAQWRAKGDTKAAVATWEKLLQTVPDFPQRADVEQMVAQAKKHMNMKPGQAPAKPTT</sequence>
<dbReference type="InterPro" id="IPR019734">
    <property type="entry name" value="TPR_rpt"/>
</dbReference>
<evidence type="ECO:0000313" key="8">
    <source>
        <dbReference type="Proteomes" id="UP000002432"/>
    </source>
</evidence>
<dbReference type="Gene3D" id="1.25.40.10">
    <property type="entry name" value="Tetratricopeptide repeat domain"/>
    <property type="match status" value="1"/>
</dbReference>
<keyword evidence="8" id="KW-1185">Reference proteome</keyword>
<organism evidence="7 8">
    <name type="scientific">Koribacter versatilis (strain Ellin345)</name>
    <dbReference type="NCBI Taxonomy" id="204669"/>
    <lineage>
        <taxon>Bacteria</taxon>
        <taxon>Pseudomonadati</taxon>
        <taxon>Acidobacteriota</taxon>
        <taxon>Terriglobia</taxon>
        <taxon>Terriglobales</taxon>
        <taxon>Candidatus Korobacteraceae</taxon>
        <taxon>Candidatus Korobacter</taxon>
    </lineage>
</organism>
<keyword evidence="6" id="KW-0472">Membrane</keyword>
<keyword evidence="3" id="KW-0793">Thylakoid</keyword>
<keyword evidence="1" id="KW-0677">Repeat</keyword>
<evidence type="ECO:0000256" key="3">
    <source>
        <dbReference type="ARBA" id="ARBA00023078"/>
    </source>
</evidence>
<evidence type="ECO:0000256" key="1">
    <source>
        <dbReference type="ARBA" id="ARBA00022737"/>
    </source>
</evidence>
<evidence type="ECO:0000256" key="6">
    <source>
        <dbReference type="SAM" id="Phobius"/>
    </source>
</evidence>
<dbReference type="PANTHER" id="PTHR44943:SF9">
    <property type="entry name" value="TPR-REPEAT-CONTAINING PROTEIN"/>
    <property type="match status" value="1"/>
</dbReference>
<proteinExistence type="predicted"/>
<dbReference type="KEGG" id="aba:Acid345_0732"/>
<dbReference type="EMBL" id="CP000360">
    <property type="protein sequence ID" value="ABF39737.1"/>
    <property type="molecule type" value="Genomic_DNA"/>
</dbReference>
<dbReference type="Pfam" id="PF13181">
    <property type="entry name" value="TPR_8"/>
    <property type="match status" value="1"/>
</dbReference>
<evidence type="ECO:0000313" key="7">
    <source>
        <dbReference type="EMBL" id="ABF39737.1"/>
    </source>
</evidence>
<reference evidence="7 8" key="1">
    <citation type="journal article" date="2009" name="Appl. Environ. Microbiol.">
        <title>Three genomes from the phylum Acidobacteria provide insight into the lifestyles of these microorganisms in soils.</title>
        <authorList>
            <person name="Ward N.L."/>
            <person name="Challacombe J.F."/>
            <person name="Janssen P.H."/>
            <person name="Henrissat B."/>
            <person name="Coutinho P.M."/>
            <person name="Wu M."/>
            <person name="Xie G."/>
            <person name="Haft D.H."/>
            <person name="Sait M."/>
            <person name="Badger J."/>
            <person name="Barabote R.D."/>
            <person name="Bradley B."/>
            <person name="Brettin T.S."/>
            <person name="Brinkac L.M."/>
            <person name="Bruce D."/>
            <person name="Creasy T."/>
            <person name="Daugherty S.C."/>
            <person name="Davidsen T.M."/>
            <person name="DeBoy R.T."/>
            <person name="Detter J.C."/>
            <person name="Dodson R.J."/>
            <person name="Durkin A.S."/>
            <person name="Ganapathy A."/>
            <person name="Gwinn-Giglio M."/>
            <person name="Han C.S."/>
            <person name="Khouri H."/>
            <person name="Kiss H."/>
            <person name="Kothari S.P."/>
            <person name="Madupu R."/>
            <person name="Nelson K.E."/>
            <person name="Nelson W.C."/>
            <person name="Paulsen I."/>
            <person name="Penn K."/>
            <person name="Ren Q."/>
            <person name="Rosovitz M.J."/>
            <person name="Selengut J.D."/>
            <person name="Shrivastava S."/>
            <person name="Sullivan S.A."/>
            <person name="Tapia R."/>
            <person name="Thompson L.S."/>
            <person name="Watkins K.L."/>
            <person name="Yang Q."/>
            <person name="Yu C."/>
            <person name="Zafar N."/>
            <person name="Zhou L."/>
            <person name="Kuske C.R."/>
        </authorList>
    </citation>
    <scope>NUCLEOTIDE SEQUENCE [LARGE SCALE GENOMIC DNA]</scope>
    <source>
        <strain evidence="7 8">Ellin345</strain>
    </source>
</reference>
<dbReference type="eggNOG" id="COG4235">
    <property type="taxonomic scope" value="Bacteria"/>
</dbReference>
<dbReference type="EnsemblBacteria" id="ABF39737">
    <property type="protein sequence ID" value="ABF39737"/>
    <property type="gene ID" value="Acid345_0732"/>
</dbReference>
<evidence type="ECO:0000256" key="4">
    <source>
        <dbReference type="PROSITE-ProRule" id="PRU00339"/>
    </source>
</evidence>
<accession>Q1ITR3</accession>
<gene>
    <name evidence="7" type="ordered locus">Acid345_0732</name>
</gene>
<feature type="repeat" description="TPR" evidence="4">
    <location>
        <begin position="137"/>
        <end position="170"/>
    </location>
</feature>
<keyword evidence="6" id="KW-0812">Transmembrane</keyword>
<feature type="repeat" description="TPR" evidence="4">
    <location>
        <begin position="103"/>
        <end position="136"/>
    </location>
</feature>
<dbReference type="STRING" id="204669.Acid345_0732"/>
<dbReference type="PANTHER" id="PTHR44943">
    <property type="entry name" value="CELLULOSE SYNTHASE OPERON PROTEIN C"/>
    <property type="match status" value="1"/>
</dbReference>
<dbReference type="SMART" id="SM00028">
    <property type="entry name" value="TPR"/>
    <property type="match status" value="3"/>
</dbReference>
<dbReference type="RefSeq" id="WP_011521539.1">
    <property type="nucleotide sequence ID" value="NC_008009.1"/>
</dbReference>
<dbReference type="HOGENOM" id="CLU_094894_0_0_0"/>
<keyword evidence="6" id="KW-1133">Transmembrane helix</keyword>
<dbReference type="SUPFAM" id="SSF48452">
    <property type="entry name" value="TPR-like"/>
    <property type="match status" value="1"/>
</dbReference>
<feature type="transmembrane region" description="Helical" evidence="6">
    <location>
        <begin position="19"/>
        <end position="37"/>
    </location>
</feature>
<protein>
    <submittedName>
        <fullName evidence="7">Tetratricopeptide repeat protein</fullName>
    </submittedName>
</protein>
<dbReference type="PROSITE" id="PS50293">
    <property type="entry name" value="TPR_REGION"/>
    <property type="match status" value="1"/>
</dbReference>
<dbReference type="InterPro" id="IPR051685">
    <property type="entry name" value="Ycf3/AcsC/BcsC/TPR_MFPF"/>
</dbReference>
<dbReference type="Proteomes" id="UP000002432">
    <property type="component" value="Chromosome"/>
</dbReference>
<feature type="region of interest" description="Disordered" evidence="5">
    <location>
        <begin position="44"/>
        <end position="86"/>
    </location>
</feature>
<dbReference type="OrthoDB" id="9769030at2"/>
<keyword evidence="2 4" id="KW-0802">TPR repeat</keyword>
<evidence type="ECO:0000256" key="2">
    <source>
        <dbReference type="ARBA" id="ARBA00022803"/>
    </source>
</evidence>
<evidence type="ECO:0000256" key="5">
    <source>
        <dbReference type="SAM" id="MobiDB-lite"/>
    </source>
</evidence>
<dbReference type="AlphaFoldDB" id="Q1ITR3"/>
<name>Q1ITR3_KORVE</name>
<dbReference type="Pfam" id="PF13432">
    <property type="entry name" value="TPR_16"/>
    <property type="match status" value="1"/>
</dbReference>